<organism evidence="5 6">
    <name type="scientific">Paramecium primaurelia</name>
    <dbReference type="NCBI Taxonomy" id="5886"/>
    <lineage>
        <taxon>Eukaryota</taxon>
        <taxon>Sar</taxon>
        <taxon>Alveolata</taxon>
        <taxon>Ciliophora</taxon>
        <taxon>Intramacronucleata</taxon>
        <taxon>Oligohymenophorea</taxon>
        <taxon>Peniculida</taxon>
        <taxon>Parameciidae</taxon>
        <taxon>Paramecium</taxon>
    </lineage>
</organism>
<gene>
    <name evidence="5" type="ORF">PPRIM_AZ9-3.1.T1160087</name>
</gene>
<reference evidence="5" key="1">
    <citation type="submission" date="2021-01" db="EMBL/GenBank/DDBJ databases">
        <authorList>
            <consortium name="Genoscope - CEA"/>
            <person name="William W."/>
        </authorList>
    </citation>
    <scope>NUCLEOTIDE SEQUENCE</scope>
</reference>
<dbReference type="PANTHER" id="PTHR10272">
    <property type="entry name" value="PLATELET-ACTIVATING FACTOR ACETYLHYDROLASE"/>
    <property type="match status" value="1"/>
</dbReference>
<keyword evidence="1" id="KW-0378">Hydrolase</keyword>
<evidence type="ECO:0000256" key="2">
    <source>
        <dbReference type="ARBA" id="ARBA00022963"/>
    </source>
</evidence>
<evidence type="ECO:0008006" key="7">
    <source>
        <dbReference type="Google" id="ProtNLM"/>
    </source>
</evidence>
<feature type="transmembrane region" description="Helical" evidence="4">
    <location>
        <begin position="93"/>
        <end position="110"/>
    </location>
</feature>
<evidence type="ECO:0000256" key="4">
    <source>
        <dbReference type="SAM" id="Phobius"/>
    </source>
</evidence>
<keyword evidence="3" id="KW-0443">Lipid metabolism</keyword>
<keyword evidence="4" id="KW-1133">Transmembrane helix</keyword>
<comment type="caution">
    <text evidence="5">The sequence shown here is derived from an EMBL/GenBank/DDBJ whole genome shotgun (WGS) entry which is preliminary data.</text>
</comment>
<dbReference type="OMA" id="DHAYPND"/>
<keyword evidence="4" id="KW-0472">Membrane</keyword>
<name>A0A8S1PEX1_PARPR</name>
<dbReference type="FunFam" id="3.40.50.1820:FF:000664">
    <property type="entry name" value="Uncharacterized protein"/>
    <property type="match status" value="1"/>
</dbReference>
<sequence>MKKLISILGLIIAINIIFSQFLDAFQSFQRPLIDQRIIKGLIYNEYTNYVSYLALGLWLLLNYYLEGFRFNSFLIIIAQFFFYLDNAFSLKSILSNASAFFAILYIWSLIKQKNFSLPQPKGKFRTCYKQIQLKDKYQTIVSVYYPCRDQKQKDFDIKWLPNQKYSKQIYERMQLQLKWVPHHFIFDFGLSFLNYITFKASLEQPLINDNLDVVIFSHGFTQHRNAYTFLCQELASEGNVVFSLQHQEMVYPWDLNKTKILNSGNKPEVMEKYQNLRATHLDWRCEQVKYLIQQLKCGKIQEIFEHFKPQSINLIGHSFGGATVLKVAQEIKVESVISYDPWLFPFNKEEFKKQVQARTLILSKDKNRFKQEVFEPKLLMDFLENRNNVEHYRIKGLDHAYPNDLTYLLATELTLFGELRSSKNIQQINELLISLAKKFIKTIPFTQEEMNQFY</sequence>
<evidence type="ECO:0000256" key="1">
    <source>
        <dbReference type="ARBA" id="ARBA00022801"/>
    </source>
</evidence>
<dbReference type="Proteomes" id="UP000688137">
    <property type="component" value="Unassembled WGS sequence"/>
</dbReference>
<dbReference type="Pfam" id="PF03403">
    <property type="entry name" value="PAF-AH_p_II"/>
    <property type="match status" value="1"/>
</dbReference>
<keyword evidence="2" id="KW-0442">Lipid degradation</keyword>
<feature type="transmembrane region" description="Helical" evidence="4">
    <location>
        <begin position="6"/>
        <end position="25"/>
    </location>
</feature>
<keyword evidence="4" id="KW-0812">Transmembrane</keyword>
<evidence type="ECO:0000313" key="6">
    <source>
        <dbReference type="Proteomes" id="UP000688137"/>
    </source>
</evidence>
<evidence type="ECO:0000313" key="5">
    <source>
        <dbReference type="EMBL" id="CAD8101696.1"/>
    </source>
</evidence>
<evidence type="ECO:0000256" key="3">
    <source>
        <dbReference type="ARBA" id="ARBA00023098"/>
    </source>
</evidence>
<accession>A0A8S1PEX1</accession>
<proteinExistence type="predicted"/>
<protein>
    <recommendedName>
        <fullName evidence="7">1-alkyl-2-acetylglycerophosphocholine esterase</fullName>
    </recommendedName>
</protein>
<keyword evidence="6" id="KW-1185">Reference proteome</keyword>
<dbReference type="EMBL" id="CAJJDM010000119">
    <property type="protein sequence ID" value="CAD8101696.1"/>
    <property type="molecule type" value="Genomic_DNA"/>
</dbReference>
<dbReference type="GO" id="GO:0003847">
    <property type="term" value="F:1-alkyl-2-acetylglycerophosphocholine esterase activity"/>
    <property type="evidence" value="ECO:0007669"/>
    <property type="project" value="TreeGrafter"/>
</dbReference>
<feature type="transmembrane region" description="Helical" evidence="4">
    <location>
        <begin position="46"/>
        <end position="64"/>
    </location>
</feature>
<dbReference type="AlphaFoldDB" id="A0A8S1PEX1"/>
<dbReference type="GO" id="GO:0016042">
    <property type="term" value="P:lipid catabolic process"/>
    <property type="evidence" value="ECO:0007669"/>
    <property type="project" value="UniProtKB-KW"/>
</dbReference>
<dbReference type="PANTHER" id="PTHR10272:SF0">
    <property type="entry name" value="PLATELET-ACTIVATING FACTOR ACETYLHYDROLASE"/>
    <property type="match status" value="1"/>
</dbReference>